<keyword evidence="5 11" id="KW-1133">Transmembrane helix</keyword>
<evidence type="ECO:0000256" key="11">
    <source>
        <dbReference type="SAM" id="Phobius"/>
    </source>
</evidence>
<feature type="transmembrane region" description="Helical" evidence="11">
    <location>
        <begin position="200"/>
        <end position="226"/>
    </location>
</feature>
<evidence type="ECO:0000256" key="3">
    <source>
        <dbReference type="ARBA" id="ARBA00022507"/>
    </source>
</evidence>
<feature type="region of interest" description="Disordered" evidence="10">
    <location>
        <begin position="308"/>
        <end position="332"/>
    </location>
</feature>
<evidence type="ECO:0000256" key="1">
    <source>
        <dbReference type="ARBA" id="ARBA00004141"/>
    </source>
</evidence>
<evidence type="ECO:0000256" key="4">
    <source>
        <dbReference type="ARBA" id="ARBA00022692"/>
    </source>
</evidence>
<dbReference type="AlphaFoldDB" id="A0A8H4N0M0"/>
<feature type="transmembrane region" description="Helical" evidence="11">
    <location>
        <begin position="246"/>
        <end position="276"/>
    </location>
</feature>
<keyword evidence="3" id="KW-0589">Pheromone response</keyword>
<comment type="caution">
    <text evidence="12">The sequence shown here is derived from an EMBL/GenBank/DDBJ whole genome shotgun (WGS) entry which is preliminary data.</text>
</comment>
<dbReference type="EMBL" id="WWBZ02000062">
    <property type="protein sequence ID" value="KAF4302713.1"/>
    <property type="molecule type" value="Genomic_DNA"/>
</dbReference>
<keyword evidence="4 11" id="KW-0812">Transmembrane</keyword>
<evidence type="ECO:0000313" key="12">
    <source>
        <dbReference type="EMBL" id="KAF4302713.1"/>
    </source>
</evidence>
<dbReference type="CDD" id="cd14966">
    <property type="entry name" value="7tmD_STE3"/>
    <property type="match status" value="1"/>
</dbReference>
<evidence type="ECO:0000256" key="6">
    <source>
        <dbReference type="ARBA" id="ARBA00023040"/>
    </source>
</evidence>
<evidence type="ECO:0000256" key="10">
    <source>
        <dbReference type="SAM" id="MobiDB-lite"/>
    </source>
</evidence>
<dbReference type="GO" id="GO:0000750">
    <property type="term" value="P:pheromone-dependent signal transduction involved in conjugation with cellular fusion"/>
    <property type="evidence" value="ECO:0007669"/>
    <property type="project" value="TreeGrafter"/>
</dbReference>
<feature type="compositionally biased region" description="Low complexity" evidence="10">
    <location>
        <begin position="316"/>
        <end position="332"/>
    </location>
</feature>
<evidence type="ECO:0000313" key="13">
    <source>
        <dbReference type="Proteomes" id="UP000572817"/>
    </source>
</evidence>
<keyword evidence="9" id="KW-0807">Transducer</keyword>
<feature type="transmembrane region" description="Helical" evidence="11">
    <location>
        <begin position="39"/>
        <end position="61"/>
    </location>
</feature>
<comment type="similarity">
    <text evidence="2">Belongs to the G-protein coupled receptor 4 family.</text>
</comment>
<dbReference type="PANTHER" id="PTHR28097">
    <property type="entry name" value="PHEROMONE A FACTOR RECEPTOR"/>
    <property type="match status" value="1"/>
</dbReference>
<evidence type="ECO:0000256" key="8">
    <source>
        <dbReference type="ARBA" id="ARBA00023170"/>
    </source>
</evidence>
<organism evidence="12 13">
    <name type="scientific">Botryosphaeria dothidea</name>
    <dbReference type="NCBI Taxonomy" id="55169"/>
    <lineage>
        <taxon>Eukaryota</taxon>
        <taxon>Fungi</taxon>
        <taxon>Dikarya</taxon>
        <taxon>Ascomycota</taxon>
        <taxon>Pezizomycotina</taxon>
        <taxon>Dothideomycetes</taxon>
        <taxon>Dothideomycetes incertae sedis</taxon>
        <taxon>Botryosphaeriales</taxon>
        <taxon>Botryosphaeriaceae</taxon>
        <taxon>Botryosphaeria</taxon>
    </lineage>
</organism>
<keyword evidence="8" id="KW-0675">Receptor</keyword>
<evidence type="ECO:0000256" key="2">
    <source>
        <dbReference type="ARBA" id="ARBA00011085"/>
    </source>
</evidence>
<keyword evidence="6" id="KW-0297">G-protein coupled receptor</keyword>
<dbReference type="OrthoDB" id="2874149at2759"/>
<dbReference type="InterPro" id="IPR001499">
    <property type="entry name" value="GPCR_STE3"/>
</dbReference>
<dbReference type="PRINTS" id="PR00899">
    <property type="entry name" value="GPCRSTE3"/>
</dbReference>
<keyword evidence="7 11" id="KW-0472">Membrane</keyword>
<comment type="subcellular location">
    <subcellularLocation>
        <location evidence="1">Membrane</location>
        <topology evidence="1">Multi-pass membrane protein</topology>
    </subcellularLocation>
</comment>
<accession>A0A8H4N0M0</accession>
<protein>
    <submittedName>
        <fullName evidence="12">Fungal pheromone STE3 GPCR</fullName>
    </submittedName>
</protein>
<sequence length="414" mass="46493">MAEEEYPLYTASILLPIAACIAVVLDIPPLVWHFRNRNLAACSQVVWFIIFNLFALINSLIWPRDNLADYFLTVDMAYATSKAMSYLAKVLDTKKQVVTPSRAHRIRQLVIDSLICWVPPLLELGFADIVKVHRYTIMGLNGCMPSIEPTWVSIVLVFTWPLAIGLITGYYAVVVLVRLHRYRSEFSRLVQIHSTTRSHFLRLFLLSAIFLLGNIPSQVTVLYFNLPCRLKPYSWSRSHDPRLRQTIIIVPAYGLLIPDRWICLICGFLIFLFFGLGTDASTMYRSWLAKINPLRLFRRRNDSHRLQHRHHHRHWPCSSSSDIDTSSSPTSPTRSILSYKTYCTSSAGTATTNTASTASPILPTHNHPRASVAPTIDTAISMTPLSDAIRKASVGTLAAAEDEDAATLLGSPVG</sequence>
<reference evidence="12" key="1">
    <citation type="submission" date="2020-04" db="EMBL/GenBank/DDBJ databases">
        <title>Genome Assembly and Annotation of Botryosphaeria dothidea sdau 11-99, a Latent Pathogen of Apple Fruit Ring Rot in China.</title>
        <authorList>
            <person name="Yu C."/>
            <person name="Diao Y."/>
            <person name="Lu Q."/>
            <person name="Zhao J."/>
            <person name="Cui S."/>
            <person name="Peng C."/>
            <person name="He B."/>
            <person name="Liu H."/>
        </authorList>
    </citation>
    <scope>NUCLEOTIDE SEQUENCE [LARGE SCALE GENOMIC DNA]</scope>
    <source>
        <strain evidence="12">Sdau11-99</strain>
    </source>
</reference>
<feature type="transmembrane region" description="Helical" evidence="11">
    <location>
        <begin position="6"/>
        <end position="27"/>
    </location>
</feature>
<feature type="transmembrane region" description="Helical" evidence="11">
    <location>
        <begin position="150"/>
        <end position="179"/>
    </location>
</feature>
<gene>
    <name evidence="12" type="ORF">GTA08_BOTSDO09264</name>
</gene>
<dbReference type="Proteomes" id="UP000572817">
    <property type="component" value="Unassembled WGS sequence"/>
</dbReference>
<proteinExistence type="inferred from homology"/>
<evidence type="ECO:0000256" key="9">
    <source>
        <dbReference type="ARBA" id="ARBA00023224"/>
    </source>
</evidence>
<name>A0A8H4N0M0_9PEZI</name>
<dbReference type="GO" id="GO:0004932">
    <property type="term" value="F:mating-type factor pheromone receptor activity"/>
    <property type="evidence" value="ECO:0007669"/>
    <property type="project" value="InterPro"/>
</dbReference>
<dbReference type="Pfam" id="PF02076">
    <property type="entry name" value="STE3"/>
    <property type="match status" value="1"/>
</dbReference>
<evidence type="ECO:0000256" key="5">
    <source>
        <dbReference type="ARBA" id="ARBA00022989"/>
    </source>
</evidence>
<dbReference type="PANTHER" id="PTHR28097:SF1">
    <property type="entry name" value="PHEROMONE A FACTOR RECEPTOR"/>
    <property type="match status" value="1"/>
</dbReference>
<keyword evidence="13" id="KW-1185">Reference proteome</keyword>
<evidence type="ECO:0000256" key="7">
    <source>
        <dbReference type="ARBA" id="ARBA00023136"/>
    </source>
</evidence>
<dbReference type="GO" id="GO:0005886">
    <property type="term" value="C:plasma membrane"/>
    <property type="evidence" value="ECO:0007669"/>
    <property type="project" value="TreeGrafter"/>
</dbReference>